<organism evidence="1">
    <name type="scientific">marine sediment metagenome</name>
    <dbReference type="NCBI Taxonomy" id="412755"/>
    <lineage>
        <taxon>unclassified sequences</taxon>
        <taxon>metagenomes</taxon>
        <taxon>ecological metagenomes</taxon>
    </lineage>
</organism>
<name>X0SI04_9ZZZZ</name>
<dbReference type="EMBL" id="BARS01004265">
    <property type="protein sequence ID" value="GAF75502.1"/>
    <property type="molecule type" value="Genomic_DNA"/>
</dbReference>
<protein>
    <submittedName>
        <fullName evidence="1">Uncharacterized protein</fullName>
    </submittedName>
</protein>
<accession>X0SI04</accession>
<feature type="non-terminal residue" evidence="1">
    <location>
        <position position="1"/>
    </location>
</feature>
<gene>
    <name evidence="1" type="ORF">S01H1_08306</name>
</gene>
<reference evidence="1" key="1">
    <citation type="journal article" date="2014" name="Front. Microbiol.">
        <title>High frequency of phylogenetically diverse reductive dehalogenase-homologous genes in deep subseafloor sedimentary metagenomes.</title>
        <authorList>
            <person name="Kawai M."/>
            <person name="Futagami T."/>
            <person name="Toyoda A."/>
            <person name="Takaki Y."/>
            <person name="Nishi S."/>
            <person name="Hori S."/>
            <person name="Arai W."/>
            <person name="Tsubouchi T."/>
            <person name="Morono Y."/>
            <person name="Uchiyama I."/>
            <person name="Ito T."/>
            <person name="Fujiyama A."/>
            <person name="Inagaki F."/>
            <person name="Takami H."/>
        </authorList>
    </citation>
    <scope>NUCLEOTIDE SEQUENCE</scope>
    <source>
        <strain evidence="1">Expedition CK06-06</strain>
    </source>
</reference>
<evidence type="ECO:0000313" key="1">
    <source>
        <dbReference type="EMBL" id="GAF75502.1"/>
    </source>
</evidence>
<proteinExistence type="predicted"/>
<sequence length="78" mass="8336">VPFSELVDWMVGLAPERLTPPSFGEEEKYHIVTSPSTASNPVGDTKDVDAYDLRLLSSMPVPSASTAKTAKEMVGNVA</sequence>
<dbReference type="AlphaFoldDB" id="X0SI04"/>
<comment type="caution">
    <text evidence="1">The sequence shown here is derived from an EMBL/GenBank/DDBJ whole genome shotgun (WGS) entry which is preliminary data.</text>
</comment>